<feature type="region of interest" description="Disordered" evidence="5">
    <location>
        <begin position="279"/>
        <end position="298"/>
    </location>
</feature>
<dbReference type="InterPro" id="IPR017871">
    <property type="entry name" value="ABC_transporter-like_CS"/>
</dbReference>
<feature type="domain" description="ABC transporter" evidence="6">
    <location>
        <begin position="35"/>
        <end position="273"/>
    </location>
</feature>
<dbReference type="GO" id="GO:0016887">
    <property type="term" value="F:ATP hydrolysis activity"/>
    <property type="evidence" value="ECO:0007669"/>
    <property type="project" value="InterPro"/>
</dbReference>
<name>C7MHN2_BRAFD</name>
<keyword evidence="8" id="KW-1185">Reference proteome</keyword>
<evidence type="ECO:0000256" key="4">
    <source>
        <dbReference type="ARBA" id="ARBA00022840"/>
    </source>
</evidence>
<dbReference type="InterPro" id="IPR003439">
    <property type="entry name" value="ABC_transporter-like_ATP-bd"/>
</dbReference>
<dbReference type="PANTHER" id="PTHR43776:SF7">
    <property type="entry name" value="D,D-DIPEPTIDE TRANSPORT ATP-BINDING PROTEIN DDPF-RELATED"/>
    <property type="match status" value="1"/>
</dbReference>
<dbReference type="PATRIC" id="fig|446465.5.peg.2746"/>
<evidence type="ECO:0000256" key="5">
    <source>
        <dbReference type="SAM" id="MobiDB-lite"/>
    </source>
</evidence>
<keyword evidence="4" id="KW-0067">ATP-binding</keyword>
<dbReference type="eggNOG" id="COG4608">
    <property type="taxonomic scope" value="Bacteria"/>
</dbReference>
<dbReference type="PANTHER" id="PTHR43776">
    <property type="entry name" value="TRANSPORT ATP-BINDING PROTEIN"/>
    <property type="match status" value="1"/>
</dbReference>
<dbReference type="STRING" id="446465.Bfae_27830"/>
<dbReference type="SUPFAM" id="SSF52540">
    <property type="entry name" value="P-loop containing nucleoside triphosphate hydrolases"/>
    <property type="match status" value="1"/>
</dbReference>
<evidence type="ECO:0000256" key="3">
    <source>
        <dbReference type="ARBA" id="ARBA00022741"/>
    </source>
</evidence>
<dbReference type="KEGG" id="bfa:Bfae_27830"/>
<protein>
    <submittedName>
        <fullName evidence="7">ATPase component of various ABC-type transport systems with duplicated ATPase domain</fullName>
    </submittedName>
</protein>
<organism evidence="7 8">
    <name type="scientific">Brachybacterium faecium (strain ATCC 43885 / DSM 4810 / JCM 11609 / LMG 19847 / NBRC 14762 / NCIMB 9860 / 6-10)</name>
    <dbReference type="NCBI Taxonomy" id="446465"/>
    <lineage>
        <taxon>Bacteria</taxon>
        <taxon>Bacillati</taxon>
        <taxon>Actinomycetota</taxon>
        <taxon>Actinomycetes</taxon>
        <taxon>Micrococcales</taxon>
        <taxon>Dermabacteraceae</taxon>
        <taxon>Brachybacterium</taxon>
    </lineage>
</organism>
<dbReference type="Pfam" id="PF08352">
    <property type="entry name" value="oligo_HPY"/>
    <property type="match status" value="1"/>
</dbReference>
<dbReference type="GO" id="GO:0055085">
    <property type="term" value="P:transmembrane transport"/>
    <property type="evidence" value="ECO:0007669"/>
    <property type="project" value="UniProtKB-ARBA"/>
</dbReference>
<dbReference type="HOGENOM" id="CLU_000604_1_23_11"/>
<reference evidence="7 8" key="1">
    <citation type="journal article" date="2009" name="Stand. Genomic Sci.">
        <title>Complete genome sequence of Brachybacterium faecium type strain (Schefferle 6-10).</title>
        <authorList>
            <person name="Lapidus A."/>
            <person name="Pukall R."/>
            <person name="Labuttii K."/>
            <person name="Copeland A."/>
            <person name="Del Rio T.G."/>
            <person name="Nolan M."/>
            <person name="Chen F."/>
            <person name="Lucas S."/>
            <person name="Tice H."/>
            <person name="Cheng J.F."/>
            <person name="Bruce D."/>
            <person name="Goodwin L."/>
            <person name="Pitluck S."/>
            <person name="Rohde M."/>
            <person name="Goker M."/>
            <person name="Pati A."/>
            <person name="Ivanova N."/>
            <person name="Mavrommatis K."/>
            <person name="Chen A."/>
            <person name="Palaniappan K."/>
            <person name="D'haeseleer P."/>
            <person name="Chain P."/>
            <person name="Bristow J."/>
            <person name="Eisen J.A."/>
            <person name="Markowitz V."/>
            <person name="Hugenholtz P."/>
            <person name="Kyrpides N.C."/>
            <person name="Klenk H.P."/>
        </authorList>
    </citation>
    <scope>NUCLEOTIDE SEQUENCE [LARGE SCALE GENOMIC DNA]</scope>
    <source>
        <strain evidence="8">ATCC 43885 / DSM 4810 / JCM 11609 / LMG 19847 / NBRC 14762 / NCIMB 9860 / 6-10</strain>
    </source>
</reference>
<dbReference type="InterPro" id="IPR027417">
    <property type="entry name" value="P-loop_NTPase"/>
</dbReference>
<accession>C7MHN2</accession>
<dbReference type="OrthoDB" id="3677453at2"/>
<dbReference type="GO" id="GO:0005524">
    <property type="term" value="F:ATP binding"/>
    <property type="evidence" value="ECO:0007669"/>
    <property type="project" value="UniProtKB-KW"/>
</dbReference>
<gene>
    <name evidence="7" type="ordered locus">Bfae_27830</name>
</gene>
<dbReference type="GO" id="GO:0015833">
    <property type="term" value="P:peptide transport"/>
    <property type="evidence" value="ECO:0007669"/>
    <property type="project" value="InterPro"/>
</dbReference>
<dbReference type="PROSITE" id="PS50893">
    <property type="entry name" value="ABC_TRANSPORTER_2"/>
    <property type="match status" value="1"/>
</dbReference>
<dbReference type="EMBL" id="CP001643">
    <property type="protein sequence ID" value="ACU86549.1"/>
    <property type="molecule type" value="Genomic_DNA"/>
</dbReference>
<evidence type="ECO:0000256" key="2">
    <source>
        <dbReference type="ARBA" id="ARBA00022448"/>
    </source>
</evidence>
<dbReference type="Gene3D" id="3.40.50.300">
    <property type="entry name" value="P-loop containing nucleotide triphosphate hydrolases"/>
    <property type="match status" value="1"/>
</dbReference>
<dbReference type="CDD" id="cd03257">
    <property type="entry name" value="ABC_NikE_OppD_transporters"/>
    <property type="match status" value="1"/>
</dbReference>
<dbReference type="SMART" id="SM00382">
    <property type="entry name" value="AAA"/>
    <property type="match status" value="1"/>
</dbReference>
<comment type="similarity">
    <text evidence="1">Belongs to the ABC transporter superfamily.</text>
</comment>
<dbReference type="InterPro" id="IPR050319">
    <property type="entry name" value="ABC_transp_ATP-bind"/>
</dbReference>
<dbReference type="AlphaFoldDB" id="C7MHN2"/>
<keyword evidence="2" id="KW-0813">Transport</keyword>
<proteinExistence type="inferred from homology"/>
<dbReference type="PROSITE" id="PS00211">
    <property type="entry name" value="ABC_TRANSPORTER_1"/>
    <property type="match status" value="1"/>
</dbReference>
<evidence type="ECO:0000313" key="8">
    <source>
        <dbReference type="Proteomes" id="UP000001919"/>
    </source>
</evidence>
<evidence type="ECO:0000259" key="6">
    <source>
        <dbReference type="PROSITE" id="PS50893"/>
    </source>
</evidence>
<dbReference type="InterPro" id="IPR003593">
    <property type="entry name" value="AAA+_ATPase"/>
</dbReference>
<dbReference type="Proteomes" id="UP000001919">
    <property type="component" value="Chromosome"/>
</dbReference>
<evidence type="ECO:0000313" key="7">
    <source>
        <dbReference type="EMBL" id="ACU86549.1"/>
    </source>
</evidence>
<evidence type="ECO:0000256" key="1">
    <source>
        <dbReference type="ARBA" id="ARBA00005417"/>
    </source>
</evidence>
<sequence length="298" mass="31016">MTLTALTDSPALDAPTALAPSPARPVRAGSARPALAVHDLAIRYGAREVLRHVDLEVAPGEVVGLIGESGSGKTSLARSVLGLVPTAAGTVHVDGREVSRYSRAQWRAFRRAGHAQYVFQDPLSSLDGRFTARASVLEGARQAFPAAQAAEHAERALRTVGLDPSLWASRPAQLSGGQRQRVAIARALAVDPALLVCDEPVSALDASSRIEVVRTLGAVARAGTGILLISHDLSSLGAIADRVLVLHEGGIVEAGTAAEVLGAPQHPYTRRLIAAIPTLDRPPAPTAPALHPSLDTSH</sequence>
<dbReference type="Pfam" id="PF00005">
    <property type="entry name" value="ABC_tran"/>
    <property type="match status" value="1"/>
</dbReference>
<dbReference type="InterPro" id="IPR013563">
    <property type="entry name" value="Oligopep_ABC_C"/>
</dbReference>
<keyword evidence="3" id="KW-0547">Nucleotide-binding</keyword>